<accession>A0A4R2QH99</accession>
<sequence length="167" mass="18035">MRADLGGEQTRPRRLTVWAWSRRHLPVLLLAIVVGTVGGAVVYYASLLSGVGLYLLAGGVAGVLVFSVLRWFSSSAAVSEVEVTVPQLSRITFAVTKDHRVMARRIVVQMASRVAIQPLRDGAGRADEALSSLYGLFTLTRDMLDDDASAKPTPGRPKVDVLALNMM</sequence>
<feature type="transmembrane region" description="Helical" evidence="1">
    <location>
        <begin position="51"/>
        <end position="72"/>
    </location>
</feature>
<dbReference type="EMBL" id="SLXQ01000010">
    <property type="protein sequence ID" value="TCP48517.1"/>
    <property type="molecule type" value="Genomic_DNA"/>
</dbReference>
<proteinExistence type="predicted"/>
<reference evidence="2 3" key="1">
    <citation type="submission" date="2019-03" db="EMBL/GenBank/DDBJ databases">
        <title>Genomic Encyclopedia of Type Strains, Phase IV (KMG-IV): sequencing the most valuable type-strain genomes for metagenomic binning, comparative biology and taxonomic classification.</title>
        <authorList>
            <person name="Goeker M."/>
        </authorList>
    </citation>
    <scope>NUCLEOTIDE SEQUENCE [LARGE SCALE GENOMIC DNA]</scope>
    <source>
        <strain evidence="2 3">DSM 45765</strain>
    </source>
</reference>
<keyword evidence="1" id="KW-0812">Transmembrane</keyword>
<gene>
    <name evidence="2" type="ORF">EV191_11074</name>
</gene>
<name>A0A4R2QH99_9PSEU</name>
<keyword evidence="3" id="KW-1185">Reference proteome</keyword>
<comment type="caution">
    <text evidence="2">The sequence shown here is derived from an EMBL/GenBank/DDBJ whole genome shotgun (WGS) entry which is preliminary data.</text>
</comment>
<dbReference type="AlphaFoldDB" id="A0A4R2QH99"/>
<keyword evidence="1" id="KW-0472">Membrane</keyword>
<protein>
    <submittedName>
        <fullName evidence="2">Uncharacterized protein</fullName>
    </submittedName>
</protein>
<evidence type="ECO:0000313" key="3">
    <source>
        <dbReference type="Proteomes" id="UP000294911"/>
    </source>
</evidence>
<keyword evidence="1" id="KW-1133">Transmembrane helix</keyword>
<organism evidence="2 3">
    <name type="scientific">Tamaricihabitans halophyticus</name>
    <dbReference type="NCBI Taxonomy" id="1262583"/>
    <lineage>
        <taxon>Bacteria</taxon>
        <taxon>Bacillati</taxon>
        <taxon>Actinomycetota</taxon>
        <taxon>Actinomycetes</taxon>
        <taxon>Pseudonocardiales</taxon>
        <taxon>Pseudonocardiaceae</taxon>
        <taxon>Tamaricihabitans</taxon>
    </lineage>
</organism>
<dbReference type="Proteomes" id="UP000294911">
    <property type="component" value="Unassembled WGS sequence"/>
</dbReference>
<evidence type="ECO:0000256" key="1">
    <source>
        <dbReference type="SAM" id="Phobius"/>
    </source>
</evidence>
<feature type="transmembrane region" description="Helical" evidence="1">
    <location>
        <begin position="25"/>
        <end position="45"/>
    </location>
</feature>
<evidence type="ECO:0000313" key="2">
    <source>
        <dbReference type="EMBL" id="TCP48517.1"/>
    </source>
</evidence>